<evidence type="ECO:0000313" key="3">
    <source>
        <dbReference type="Proteomes" id="UP000694520"/>
    </source>
</evidence>
<sequence>VSELSDFSLPPWEAISDPPPPIPRRQKPWPGEVGAQAPGFQRPDREKPVRGGAVRSEGSRPFTHPGSRPPSKPAAHAGGRRGPGRTRSLAATPAPWPVRLAGRGLSCLRAVQPGPAQRGGVGRRPRPGAFQDAHPPLPALVPGSLHGGCSTHLAHSWRYCRRSRPGPDTGEFSFSSVAQSCLFATPWTAARQASLSITNSRSLLKLMSIASVMPSNHLILCRPLLLPPSIFPSISVFANESVLRIRWPKYWSFSFNISPSNEHSGLISFRMDWLDLLSVQGTLKSLLQHHSSKASILLYSAFFIFQFSHPYMTTGNTIALTRGALVGKVMFLLFNVLSRLVIAFLPRNVF</sequence>
<dbReference type="Ensembl" id="ENSBGRT00000022968.1">
    <property type="protein sequence ID" value="ENSBGRP00000019837.1"/>
    <property type="gene ID" value="ENSBGRG00000012570.1"/>
</dbReference>
<dbReference type="GeneTree" id="ENSGT01150000287023"/>
<reference evidence="2" key="2">
    <citation type="submission" date="2025-08" db="UniProtKB">
        <authorList>
            <consortium name="Ensembl"/>
        </authorList>
    </citation>
    <scope>IDENTIFICATION</scope>
</reference>
<reference evidence="2" key="3">
    <citation type="submission" date="2025-09" db="UniProtKB">
        <authorList>
            <consortium name="Ensembl"/>
        </authorList>
    </citation>
    <scope>IDENTIFICATION</scope>
</reference>
<accession>A0A8B9XAS8</accession>
<feature type="region of interest" description="Disordered" evidence="1">
    <location>
        <begin position="1"/>
        <end position="94"/>
    </location>
</feature>
<dbReference type="Proteomes" id="UP000694520">
    <property type="component" value="Chromosome 2"/>
</dbReference>
<organism evidence="2 3">
    <name type="scientific">Bos mutus grunniens</name>
    <name type="common">Wild yak</name>
    <name type="synonym">Bos grunniens</name>
    <dbReference type="NCBI Taxonomy" id="30521"/>
    <lineage>
        <taxon>Eukaryota</taxon>
        <taxon>Metazoa</taxon>
        <taxon>Chordata</taxon>
        <taxon>Craniata</taxon>
        <taxon>Vertebrata</taxon>
        <taxon>Euteleostomi</taxon>
        <taxon>Mammalia</taxon>
        <taxon>Eutheria</taxon>
        <taxon>Laurasiatheria</taxon>
        <taxon>Artiodactyla</taxon>
        <taxon>Ruminantia</taxon>
        <taxon>Pecora</taxon>
        <taxon>Bovidae</taxon>
        <taxon>Bovinae</taxon>
        <taxon>Bos</taxon>
    </lineage>
</organism>
<feature type="region of interest" description="Disordered" evidence="1">
    <location>
        <begin position="112"/>
        <end position="136"/>
    </location>
</feature>
<dbReference type="AlphaFoldDB" id="A0A8B9XAS8"/>
<name>A0A8B9XAS8_BOSMU</name>
<proteinExistence type="predicted"/>
<evidence type="ECO:0000256" key="1">
    <source>
        <dbReference type="SAM" id="MobiDB-lite"/>
    </source>
</evidence>
<evidence type="ECO:0000313" key="2">
    <source>
        <dbReference type="Ensembl" id="ENSBGRP00000019837.1"/>
    </source>
</evidence>
<keyword evidence="3" id="KW-1185">Reference proteome</keyword>
<reference evidence="2" key="1">
    <citation type="submission" date="2019-05" db="EMBL/GenBank/DDBJ databases">
        <authorList>
            <person name="Zhang S."/>
            <person name="Liu J."/>
        </authorList>
    </citation>
    <scope>NUCLEOTIDE SEQUENCE [LARGE SCALE GENOMIC DNA]</scope>
</reference>
<protein>
    <submittedName>
        <fullName evidence="2">Uncharacterized protein</fullName>
    </submittedName>
</protein>